<evidence type="ECO:0000313" key="3">
    <source>
        <dbReference type="Proteomes" id="UP001303647"/>
    </source>
</evidence>
<dbReference type="AlphaFoldDB" id="A0AAN7CJ49"/>
<comment type="caution">
    <text evidence="2">The sequence shown here is derived from an EMBL/GenBank/DDBJ whole genome shotgun (WGS) entry which is preliminary data.</text>
</comment>
<reference evidence="2" key="2">
    <citation type="submission" date="2023-05" db="EMBL/GenBank/DDBJ databases">
        <authorList>
            <consortium name="Lawrence Berkeley National Laboratory"/>
            <person name="Steindorff A."/>
            <person name="Hensen N."/>
            <person name="Bonometti L."/>
            <person name="Westerberg I."/>
            <person name="Brannstrom I.O."/>
            <person name="Guillou S."/>
            <person name="Cros-Aarteil S."/>
            <person name="Calhoun S."/>
            <person name="Haridas S."/>
            <person name="Kuo A."/>
            <person name="Mondo S."/>
            <person name="Pangilinan J."/>
            <person name="Riley R."/>
            <person name="Labutti K."/>
            <person name="Andreopoulos B."/>
            <person name="Lipzen A."/>
            <person name="Chen C."/>
            <person name="Yanf M."/>
            <person name="Daum C."/>
            <person name="Ng V."/>
            <person name="Clum A."/>
            <person name="Ohm R."/>
            <person name="Martin F."/>
            <person name="Silar P."/>
            <person name="Natvig D."/>
            <person name="Lalanne C."/>
            <person name="Gautier V."/>
            <person name="Ament-Velasquez S.L."/>
            <person name="Kruys A."/>
            <person name="Hutchinson M.I."/>
            <person name="Powell A.J."/>
            <person name="Barry K."/>
            <person name="Miller A.N."/>
            <person name="Grigoriev I.V."/>
            <person name="Debuchy R."/>
            <person name="Gladieux P."/>
            <person name="Thoren M.H."/>
            <person name="Johannesson H."/>
        </authorList>
    </citation>
    <scope>NUCLEOTIDE SEQUENCE</scope>
    <source>
        <strain evidence="2">CBS 359.72</strain>
    </source>
</reference>
<gene>
    <name evidence="2" type="ORF">C7999DRAFT_36709</name>
</gene>
<dbReference type="InterPro" id="IPR021109">
    <property type="entry name" value="Peptidase_aspartic_dom_sf"/>
</dbReference>
<dbReference type="EMBL" id="MU857961">
    <property type="protein sequence ID" value="KAK4242969.1"/>
    <property type="molecule type" value="Genomic_DNA"/>
</dbReference>
<evidence type="ECO:0000256" key="1">
    <source>
        <dbReference type="SAM" id="MobiDB-lite"/>
    </source>
</evidence>
<evidence type="ECO:0000313" key="2">
    <source>
        <dbReference type="EMBL" id="KAK4242969.1"/>
    </source>
</evidence>
<keyword evidence="3" id="KW-1185">Reference proteome</keyword>
<proteinExistence type="predicted"/>
<protein>
    <submittedName>
        <fullName evidence="2">Uncharacterized protein</fullName>
    </submittedName>
</protein>
<reference evidence="2" key="1">
    <citation type="journal article" date="2023" name="Mol. Phylogenet. Evol.">
        <title>Genome-scale phylogeny and comparative genomics of the fungal order Sordariales.</title>
        <authorList>
            <person name="Hensen N."/>
            <person name="Bonometti L."/>
            <person name="Westerberg I."/>
            <person name="Brannstrom I.O."/>
            <person name="Guillou S."/>
            <person name="Cros-Aarteil S."/>
            <person name="Calhoun S."/>
            <person name="Haridas S."/>
            <person name="Kuo A."/>
            <person name="Mondo S."/>
            <person name="Pangilinan J."/>
            <person name="Riley R."/>
            <person name="LaButti K."/>
            <person name="Andreopoulos B."/>
            <person name="Lipzen A."/>
            <person name="Chen C."/>
            <person name="Yan M."/>
            <person name="Daum C."/>
            <person name="Ng V."/>
            <person name="Clum A."/>
            <person name="Steindorff A."/>
            <person name="Ohm R.A."/>
            <person name="Martin F."/>
            <person name="Silar P."/>
            <person name="Natvig D.O."/>
            <person name="Lalanne C."/>
            <person name="Gautier V."/>
            <person name="Ament-Velasquez S.L."/>
            <person name="Kruys A."/>
            <person name="Hutchinson M.I."/>
            <person name="Powell A.J."/>
            <person name="Barry K."/>
            <person name="Miller A.N."/>
            <person name="Grigoriev I.V."/>
            <person name="Debuchy R."/>
            <person name="Gladieux P."/>
            <person name="Hiltunen Thoren M."/>
            <person name="Johannesson H."/>
        </authorList>
    </citation>
    <scope>NUCLEOTIDE SEQUENCE</scope>
    <source>
        <strain evidence="2">CBS 359.72</strain>
    </source>
</reference>
<feature type="region of interest" description="Disordered" evidence="1">
    <location>
        <begin position="319"/>
        <end position="394"/>
    </location>
</feature>
<dbReference type="Gene3D" id="2.40.70.10">
    <property type="entry name" value="Acid Proteases"/>
    <property type="match status" value="1"/>
</dbReference>
<feature type="region of interest" description="Disordered" evidence="1">
    <location>
        <begin position="1"/>
        <end position="43"/>
    </location>
</feature>
<sequence>MDAADAQGSEAPNNSVDDSPSQRRARRMDPQEPGPLTQHATTVTPQEMMAQMMEMMKAMTSFMQNINNMTRPPAMPAQPVTPGTSVPRATEMPAVTVATSWKIKETGIFWPDADETTCGKQDIWYDKDQLCFRDIYLWTARIQDIVKDSPERHERLRREMWSLFRGSALQWYEQQLSATEKAALCVSVETWITRLKQEFGIKRHEAEAWLLNNRYTAQKNHDRVPVRFFAMECFKYARIWGDSTDIQLATRLYNHLHVELRQVCPEPSEIVEIGKYLSVIEAKSRVVGDKLREDVRNGRTLAPDRSVLNAEIESNDNEDEANWLRTNRQGSGNRKPWRRDQQPFPGYRSNHNPRRNPSGGRGSRTFGDHGREGQRHRRDQMNREDRKGPPRYKKIRKYALKRRYQDGSFSYYGDIWVSGDDEEATRQREILEKTGYVLVQEYDTPLDEEEDLDDEDEDTSFHTYHSTAMPTRQQVQQCTACNQIFDIRAALFEHASRPCDEPKVSPTDQAKFEDSILETDTDNDEKEAHLVFTEGQVVEAQPCVPRFDKTKQITYLRIKVKANPGDEGTEVCLDTGSNTNLADKEWISTWAKNPRWIEVEPHFIKGVGARSKISQQVEFDLYIGGRVRGINVEGHFAIRADVIEGLAAKLLIGTDFMMRNGVKIDLPTSTCSFRSVFNMKVKGRVTRPRAVRRVKAAQTAVISPFSEALITTDFLELPKPILEDK</sequence>
<feature type="compositionally biased region" description="Polar residues" evidence="1">
    <location>
        <begin position="10"/>
        <end position="19"/>
    </location>
</feature>
<organism evidence="2 3">
    <name type="scientific">Corynascus novoguineensis</name>
    <dbReference type="NCBI Taxonomy" id="1126955"/>
    <lineage>
        <taxon>Eukaryota</taxon>
        <taxon>Fungi</taxon>
        <taxon>Dikarya</taxon>
        <taxon>Ascomycota</taxon>
        <taxon>Pezizomycotina</taxon>
        <taxon>Sordariomycetes</taxon>
        <taxon>Sordariomycetidae</taxon>
        <taxon>Sordariales</taxon>
        <taxon>Chaetomiaceae</taxon>
        <taxon>Corynascus</taxon>
    </lineage>
</organism>
<name>A0AAN7CJ49_9PEZI</name>
<dbReference type="Proteomes" id="UP001303647">
    <property type="component" value="Unassembled WGS sequence"/>
</dbReference>
<feature type="non-terminal residue" evidence="2">
    <location>
        <position position="725"/>
    </location>
</feature>
<accession>A0AAN7CJ49</accession>
<feature type="compositionally biased region" description="Basic and acidic residues" evidence="1">
    <location>
        <begin position="366"/>
        <end position="388"/>
    </location>
</feature>